<dbReference type="KEGG" id="thd:BHV28_14350"/>
<evidence type="ECO:0000313" key="8">
    <source>
        <dbReference type="EMBL" id="AQS42118.1"/>
    </source>
</evidence>
<gene>
    <name evidence="8" type="ORF">BHV28_14350</name>
</gene>
<comment type="similarity">
    <text evidence="1">Belongs to the ABC transporter superfamily.</text>
</comment>
<dbReference type="GO" id="GO:0005524">
    <property type="term" value="F:ATP binding"/>
    <property type="evidence" value="ECO:0007669"/>
    <property type="project" value="UniProtKB-KW"/>
</dbReference>
<dbReference type="InterPro" id="IPR027417">
    <property type="entry name" value="P-loop_NTPase"/>
</dbReference>
<evidence type="ECO:0000256" key="1">
    <source>
        <dbReference type="ARBA" id="ARBA00005417"/>
    </source>
</evidence>
<dbReference type="GO" id="GO:0016887">
    <property type="term" value="F:ATP hydrolysis activity"/>
    <property type="evidence" value="ECO:0007669"/>
    <property type="project" value="InterPro"/>
</dbReference>
<evidence type="ECO:0000256" key="6">
    <source>
        <dbReference type="ARBA" id="ARBA00037066"/>
    </source>
</evidence>
<dbReference type="Pfam" id="PF00005">
    <property type="entry name" value="ABC_tran"/>
    <property type="match status" value="1"/>
</dbReference>
<feature type="domain" description="ABC transporter" evidence="7">
    <location>
        <begin position="3"/>
        <end position="237"/>
    </location>
</feature>
<keyword evidence="4" id="KW-0067">ATP-binding</keyword>
<keyword evidence="2" id="KW-0813">Transport</keyword>
<dbReference type="PROSITE" id="PS50893">
    <property type="entry name" value="ABC_TRANSPORTER_2"/>
    <property type="match status" value="1"/>
</dbReference>
<organism evidence="8 9">
    <name type="scientific">Candidatus Tokpelaia hoelldobleri</name>
    <dbReference type="NCBI Taxonomy" id="1902579"/>
    <lineage>
        <taxon>Bacteria</taxon>
        <taxon>Pseudomonadati</taxon>
        <taxon>Pseudomonadota</taxon>
        <taxon>Alphaproteobacteria</taxon>
        <taxon>Hyphomicrobiales</taxon>
        <taxon>Candidatus Tokpelaia</taxon>
    </lineage>
</organism>
<dbReference type="PANTHER" id="PTHR42794:SF1">
    <property type="entry name" value="HEMIN IMPORT ATP-BINDING PROTEIN HMUV"/>
    <property type="match status" value="1"/>
</dbReference>
<dbReference type="InterPro" id="IPR017871">
    <property type="entry name" value="ABC_transporter-like_CS"/>
</dbReference>
<dbReference type="PROSITE" id="PS00211">
    <property type="entry name" value="ABC_TRANSPORTER_1"/>
    <property type="match status" value="1"/>
</dbReference>
<dbReference type="AlphaFoldDB" id="A0A1U9JW92"/>
<keyword evidence="9" id="KW-1185">Reference proteome</keyword>
<proteinExistence type="inferred from homology"/>
<dbReference type="Gene3D" id="3.40.50.300">
    <property type="entry name" value="P-loop containing nucleotide triphosphate hydrolases"/>
    <property type="match status" value="1"/>
</dbReference>
<dbReference type="STRING" id="1902579.BHV28_14350"/>
<dbReference type="PANTHER" id="PTHR42794">
    <property type="entry name" value="HEMIN IMPORT ATP-BINDING PROTEIN HMUV"/>
    <property type="match status" value="1"/>
</dbReference>
<sequence length="258" mass="27633">MALDIHHMNVRRGNRQILHDITFSAPSGAFIGLVGPNGAGKSTLLAALAGLLPFTGDVTCQGQPLQHWRGRARAQKLAYLPQEREINWQVTAERVVALGIEALHPPFMPFTAEEHKRIAGALAAVRLAGFARREAKTLSGGEKARLLVARVLAQDADIVLADEPAAGLDPAHQWVVMRELAGLAARGRLVIASLHDLGAAARWCNRIVVLDEGRISADGAAAHVITADMLRKVYHMKARVSRTGRGISIEAAGLADEA</sequence>
<dbReference type="Proteomes" id="UP000188912">
    <property type="component" value="Chromosome"/>
</dbReference>
<dbReference type="SUPFAM" id="SSF52540">
    <property type="entry name" value="P-loop containing nucleoside triphosphate hydrolases"/>
    <property type="match status" value="1"/>
</dbReference>
<reference evidence="8 9" key="2">
    <citation type="journal article" date="2016" name="Sci. Rep.">
        <title>The genome of Rhizobiales bacteria in predatory ants reveals urease gene functions but no genes for nitrogen fixation.</title>
        <authorList>
            <person name="Neuvonen M.M."/>
            <person name="Tamarit D."/>
            <person name="Naslund K."/>
            <person name="Liebig J."/>
            <person name="Feldhaar H."/>
            <person name="Moran N.A."/>
            <person name="Guy L."/>
            <person name="Andersson S.G."/>
        </authorList>
    </citation>
    <scope>NUCLEOTIDE SEQUENCE [LARGE SCALE GENOMIC DNA]</scope>
    <source>
        <strain evidence="8 9">Hsal</strain>
    </source>
</reference>
<dbReference type="EMBL" id="CP017315">
    <property type="protein sequence ID" value="AQS42118.1"/>
    <property type="molecule type" value="Genomic_DNA"/>
</dbReference>
<evidence type="ECO:0000313" key="9">
    <source>
        <dbReference type="Proteomes" id="UP000188912"/>
    </source>
</evidence>
<keyword evidence="5" id="KW-1278">Translocase</keyword>
<accession>A0A1U9JW92</accession>
<evidence type="ECO:0000256" key="5">
    <source>
        <dbReference type="ARBA" id="ARBA00022967"/>
    </source>
</evidence>
<evidence type="ECO:0000256" key="2">
    <source>
        <dbReference type="ARBA" id="ARBA00022448"/>
    </source>
</evidence>
<protein>
    <submittedName>
        <fullName evidence="8">ABC transporter-like protein</fullName>
    </submittedName>
</protein>
<evidence type="ECO:0000256" key="3">
    <source>
        <dbReference type="ARBA" id="ARBA00022741"/>
    </source>
</evidence>
<keyword evidence="3" id="KW-0547">Nucleotide-binding</keyword>
<reference evidence="8 9" key="1">
    <citation type="journal article" date="2010" name="Science">
        <title>Genomic comparison of the ants Camponotus floridanus and Harpegnathos saltator.</title>
        <authorList>
            <person name="Bonasio R."/>
            <person name="Zhang G."/>
            <person name="Ye C."/>
            <person name="Mutti N.S."/>
            <person name="Fang X."/>
            <person name="Qin N."/>
            <person name="Donahue G."/>
            <person name="Yang P."/>
            <person name="Li Q."/>
            <person name="Li C."/>
            <person name="Zhang P."/>
            <person name="Huang Z."/>
            <person name="Berger S.L."/>
            <person name="Reinberg D."/>
            <person name="Wang J."/>
            <person name="Liebig J."/>
        </authorList>
    </citation>
    <scope>NUCLEOTIDE SEQUENCE [LARGE SCALE GENOMIC DNA]</scope>
    <source>
        <strain evidence="8 9">Hsal</strain>
    </source>
</reference>
<evidence type="ECO:0000259" key="7">
    <source>
        <dbReference type="PROSITE" id="PS50893"/>
    </source>
</evidence>
<name>A0A1U9JW92_9HYPH</name>
<comment type="function">
    <text evidence="6">Part of the ABC transporter complex HmuTUV involved in hemin import. Responsible for energy coupling to the transport system.</text>
</comment>
<dbReference type="InterPro" id="IPR003439">
    <property type="entry name" value="ABC_transporter-like_ATP-bd"/>
</dbReference>
<evidence type="ECO:0000256" key="4">
    <source>
        <dbReference type="ARBA" id="ARBA00022840"/>
    </source>
</evidence>
<dbReference type="SMART" id="SM00382">
    <property type="entry name" value="AAA"/>
    <property type="match status" value="1"/>
</dbReference>
<dbReference type="InterPro" id="IPR003593">
    <property type="entry name" value="AAA+_ATPase"/>
</dbReference>